<dbReference type="SUPFAM" id="SSF55681">
    <property type="entry name" value="Class II aaRS and biotin synthetases"/>
    <property type="match status" value="1"/>
</dbReference>
<dbReference type="InterPro" id="IPR004143">
    <property type="entry name" value="BPL_LPL_catalytic"/>
</dbReference>
<dbReference type="Pfam" id="PF21948">
    <property type="entry name" value="LplA-B_cat"/>
    <property type="match status" value="1"/>
</dbReference>
<dbReference type="AlphaFoldDB" id="A0A2C6M680"/>
<dbReference type="InterPro" id="IPR050664">
    <property type="entry name" value="Octanoyltrans_LipM/LipL"/>
</dbReference>
<dbReference type="CDD" id="cd16443">
    <property type="entry name" value="LplA"/>
    <property type="match status" value="1"/>
</dbReference>
<evidence type="ECO:0000313" key="3">
    <source>
        <dbReference type="Proteomes" id="UP000222564"/>
    </source>
</evidence>
<feature type="domain" description="BPL/LPL catalytic" evidence="1">
    <location>
        <begin position="16"/>
        <end position="226"/>
    </location>
</feature>
<dbReference type="Gene3D" id="3.30.930.10">
    <property type="entry name" value="Bira Bifunctional Protein, Domain 2"/>
    <property type="match status" value="1"/>
</dbReference>
<dbReference type="OrthoDB" id="9788148at2"/>
<dbReference type="RefSeq" id="WP_099083512.1">
    <property type="nucleotide sequence ID" value="NZ_AWQQ01000086.1"/>
</dbReference>
<gene>
    <name evidence="2" type="ORF">P378_14280</name>
</gene>
<dbReference type="PANTHER" id="PTHR43679">
    <property type="entry name" value="OCTANOYLTRANSFERASE LIPM-RELATED"/>
    <property type="match status" value="1"/>
</dbReference>
<dbReference type="Proteomes" id="UP000222564">
    <property type="component" value="Unassembled WGS sequence"/>
</dbReference>
<evidence type="ECO:0000259" key="1">
    <source>
        <dbReference type="PROSITE" id="PS51733"/>
    </source>
</evidence>
<dbReference type="InterPro" id="IPR045864">
    <property type="entry name" value="aa-tRNA-synth_II/BPL/LPL"/>
</dbReference>
<dbReference type="PANTHER" id="PTHR43679:SF2">
    <property type="entry name" value="OCTANOYL-[GCVH]:PROTEIN N-OCTANOYLTRANSFERASE"/>
    <property type="match status" value="1"/>
</dbReference>
<reference evidence="2 3" key="1">
    <citation type="submission" date="2013-09" db="EMBL/GenBank/DDBJ databases">
        <title>Biodegradation of hydrocarbons in the deep terrestrial subsurface : characterization of a microbial consortium composed of two Desulfotomaculum species originating from a deep geological formation.</title>
        <authorList>
            <person name="Aullo T."/>
            <person name="Berlendis S."/>
            <person name="Lascourreges J.-F."/>
            <person name="Dessort D."/>
            <person name="Saint-Laurent S."/>
            <person name="Schraauwers B."/>
            <person name="Mas J."/>
            <person name="Magot M."/>
            <person name="Ranchou-Peyruse A."/>
        </authorList>
    </citation>
    <scope>NUCLEOTIDE SEQUENCE [LARGE SCALE GENOMIC DNA]</scope>
    <source>
        <strain evidence="2 3">Bs107</strain>
    </source>
</reference>
<keyword evidence="3" id="KW-1185">Reference proteome</keyword>
<proteinExistence type="predicted"/>
<dbReference type="GO" id="GO:0016740">
    <property type="term" value="F:transferase activity"/>
    <property type="evidence" value="ECO:0007669"/>
    <property type="project" value="UniProtKB-ARBA"/>
</dbReference>
<protein>
    <recommendedName>
        <fullName evidence="1">BPL/LPL catalytic domain-containing protein</fullName>
    </recommendedName>
</protein>
<dbReference type="GO" id="GO:0009249">
    <property type="term" value="P:protein lipoylation"/>
    <property type="evidence" value="ECO:0007669"/>
    <property type="project" value="UniProtKB-ARBA"/>
</dbReference>
<accession>A0A2C6M680</accession>
<dbReference type="EMBL" id="AWQQ01000086">
    <property type="protein sequence ID" value="PHJ37727.1"/>
    <property type="molecule type" value="Genomic_DNA"/>
</dbReference>
<name>A0A2C6M680_9FIRM</name>
<dbReference type="PROSITE" id="PS51733">
    <property type="entry name" value="BPL_LPL_CATALYTIC"/>
    <property type="match status" value="1"/>
</dbReference>
<organism evidence="2 3">
    <name type="scientific">Desulforamulus profundi</name>
    <dbReference type="NCBI Taxonomy" id="1383067"/>
    <lineage>
        <taxon>Bacteria</taxon>
        <taxon>Bacillati</taxon>
        <taxon>Bacillota</taxon>
        <taxon>Clostridia</taxon>
        <taxon>Eubacteriales</taxon>
        <taxon>Peptococcaceae</taxon>
        <taxon>Desulforamulus</taxon>
    </lineage>
</organism>
<dbReference type="GO" id="GO:0140096">
    <property type="term" value="F:catalytic activity, acting on a protein"/>
    <property type="evidence" value="ECO:0007669"/>
    <property type="project" value="UniProtKB-ARBA"/>
</dbReference>
<comment type="caution">
    <text evidence="2">The sequence shown here is derived from an EMBL/GenBank/DDBJ whole genome shotgun (WGS) entry which is preliminary data.</text>
</comment>
<sequence length="256" mass="28344">MNMAVDEAILTCQSQGKVPPTIRFYQWQPPAITIGYFQRINEEVDLEACRESGIDVVRRLTGGRAVLHHRELTYSLVACENDPHVPGGILSSYLAISKGLLAGLKKLGLEGKVVEGGAERSKGTAACFDAPSWYEITIDGKKVIGSAQTRKHGSLLQHGSVPVILEAAEVCRCLRFPSDKMKEYTLRRLKEKAAGLAQFFGGYGPPLSSIEKAFFDGFAEGLGVHLAAEELTPEEKDLARHLCRNKYRQDHWNFKR</sequence>
<evidence type="ECO:0000313" key="2">
    <source>
        <dbReference type="EMBL" id="PHJ37727.1"/>
    </source>
</evidence>